<dbReference type="GO" id="GO:0005576">
    <property type="term" value="C:extracellular region"/>
    <property type="evidence" value="ECO:0007669"/>
    <property type="project" value="UniProtKB-SubCell"/>
</dbReference>
<keyword evidence="2" id="KW-0964">Secreted</keyword>
<evidence type="ECO:0000313" key="6">
    <source>
        <dbReference type="EMBL" id="PSF38660.1"/>
    </source>
</evidence>
<dbReference type="InterPro" id="IPR001343">
    <property type="entry name" value="Hemolysn_Ca-bd"/>
</dbReference>
<dbReference type="PANTHER" id="PTHR38340:SF1">
    <property type="entry name" value="S-LAYER PROTEIN"/>
    <property type="match status" value="1"/>
</dbReference>
<comment type="subcellular location">
    <subcellularLocation>
        <location evidence="1">Secreted</location>
    </subcellularLocation>
</comment>
<dbReference type="GO" id="GO:0006508">
    <property type="term" value="P:proteolysis"/>
    <property type="evidence" value="ECO:0007669"/>
    <property type="project" value="UniProtKB-KW"/>
</dbReference>
<proteinExistence type="predicted"/>
<evidence type="ECO:0000313" key="7">
    <source>
        <dbReference type="Proteomes" id="UP000239001"/>
    </source>
</evidence>
<dbReference type="SUPFAM" id="SSF49785">
    <property type="entry name" value="Galactose-binding domain-like"/>
    <property type="match status" value="1"/>
</dbReference>
<dbReference type="PROSITE" id="PS00330">
    <property type="entry name" value="HEMOLYSIN_CALCIUM"/>
    <property type="match status" value="3"/>
</dbReference>
<dbReference type="Pfam" id="PF01483">
    <property type="entry name" value="P_proprotein"/>
    <property type="match status" value="1"/>
</dbReference>
<evidence type="ECO:0000256" key="1">
    <source>
        <dbReference type="ARBA" id="ARBA00004613"/>
    </source>
</evidence>
<dbReference type="Pfam" id="PF00353">
    <property type="entry name" value="HemolysinCabind"/>
    <property type="match status" value="3"/>
</dbReference>
<keyword evidence="4" id="KW-0378">Hydrolase</keyword>
<dbReference type="InterPro" id="IPR050557">
    <property type="entry name" value="RTX_toxin/Mannuronan_C5-epim"/>
</dbReference>
<dbReference type="InterPro" id="IPR018511">
    <property type="entry name" value="Hemolysin-typ_Ca-bd_CS"/>
</dbReference>
<reference evidence="6 7" key="2">
    <citation type="submission" date="2018-03" db="EMBL/GenBank/DDBJ databases">
        <authorList>
            <person name="Keele B.F."/>
        </authorList>
    </citation>
    <scope>NUCLEOTIDE SEQUENCE [LARGE SCALE GENOMIC DNA]</scope>
    <source>
        <strain evidence="6 7">CCALA 016</strain>
    </source>
</reference>
<comment type="caution">
    <text evidence="6">The sequence shown here is derived from an EMBL/GenBank/DDBJ whole genome shotgun (WGS) entry which is preliminary data.</text>
</comment>
<dbReference type="OrthoDB" id="427335at2"/>
<dbReference type="AlphaFoldDB" id="A0A2T1M1U2"/>
<evidence type="ECO:0000256" key="4">
    <source>
        <dbReference type="ARBA" id="ARBA00022801"/>
    </source>
</evidence>
<dbReference type="InterPro" id="IPR011049">
    <property type="entry name" value="Serralysin-like_metalloprot_C"/>
</dbReference>
<dbReference type="EMBL" id="PXOH01000003">
    <property type="protein sequence ID" value="PSF38660.1"/>
    <property type="molecule type" value="Genomic_DNA"/>
</dbReference>
<protein>
    <recommendedName>
        <fullName evidence="5">P/Homo B domain-containing protein</fullName>
    </recommendedName>
</protein>
<dbReference type="GO" id="GO:0005509">
    <property type="term" value="F:calcium ion binding"/>
    <property type="evidence" value="ECO:0007669"/>
    <property type="project" value="InterPro"/>
</dbReference>
<keyword evidence="3" id="KW-0645">Protease</keyword>
<dbReference type="InterPro" id="IPR008979">
    <property type="entry name" value="Galactose-bd-like_sf"/>
</dbReference>
<gene>
    <name evidence="6" type="ORF">C7H19_03905</name>
</gene>
<reference evidence="6 7" key="1">
    <citation type="submission" date="2018-03" db="EMBL/GenBank/DDBJ databases">
        <title>The ancient ancestry and fast evolution of plastids.</title>
        <authorList>
            <person name="Moore K.R."/>
            <person name="Magnabosco C."/>
            <person name="Momper L."/>
            <person name="Gold D.A."/>
            <person name="Bosak T."/>
            <person name="Fournier G.P."/>
        </authorList>
    </citation>
    <scope>NUCLEOTIDE SEQUENCE [LARGE SCALE GENOMIC DNA]</scope>
    <source>
        <strain evidence="6 7">CCALA 016</strain>
    </source>
</reference>
<accession>A0A2T1M1U2</accession>
<dbReference type="GO" id="GO:0004252">
    <property type="term" value="F:serine-type endopeptidase activity"/>
    <property type="evidence" value="ECO:0007669"/>
    <property type="project" value="InterPro"/>
</dbReference>
<dbReference type="Gene3D" id="2.60.120.260">
    <property type="entry name" value="Galactose-binding domain-like"/>
    <property type="match status" value="1"/>
</dbReference>
<dbReference type="PRINTS" id="PR00313">
    <property type="entry name" value="CABNDNGRPT"/>
</dbReference>
<evidence type="ECO:0000256" key="3">
    <source>
        <dbReference type="ARBA" id="ARBA00022670"/>
    </source>
</evidence>
<dbReference type="PANTHER" id="PTHR38340">
    <property type="entry name" value="S-LAYER PROTEIN"/>
    <property type="match status" value="1"/>
</dbReference>
<evidence type="ECO:0000256" key="2">
    <source>
        <dbReference type="ARBA" id="ARBA00022525"/>
    </source>
</evidence>
<evidence type="ECO:0000259" key="5">
    <source>
        <dbReference type="PROSITE" id="PS51829"/>
    </source>
</evidence>
<sequence length="471" mass="48777">MATISGTNASDNLLGTSANDIIYGYDGNDTLDGGLGADTLYGGKGDDIYIINNVGDKIVEISAEGIDTVRALINYTLGEYVNNLTLIGTASINATGNEYDNVVIGNQGNNILQGAAGKDTIIGGSGTDKIVETGDFSYTLTNTSLTRMSPSASTPNTFSSNTPIAIADYLAVTSTINVSGVSSNISDLNVQVNISHTWNSDLRVFLINPLGTQIKLFSEVGIGGKGFINTILDDEASTSITKGSGTFTGTFRPESMLSSFDGTNPNGSWKLKIIDAAEGDIGTLNSWAVTFNSQGTPPNPNSEVDTLSEIEQANLTGGNSNNKLDATTFTVGSVTLNGSLGNDTLIGSRSNDTIIGGLGNDILTGGLGSDRFTYNAKGEGIDQITDFNTVDDTIVVSATGFGGGLTIGTTVSTSQWFIGTAATTASHRFIYNNTNGNLFFDVDGNGANAAIQLAILSGMPTLSQNDILVIA</sequence>
<dbReference type="SUPFAM" id="SSF51120">
    <property type="entry name" value="beta-Roll"/>
    <property type="match status" value="2"/>
</dbReference>
<dbReference type="Proteomes" id="UP000239001">
    <property type="component" value="Unassembled WGS sequence"/>
</dbReference>
<dbReference type="Gene3D" id="2.150.10.10">
    <property type="entry name" value="Serralysin-like metalloprotease, C-terminal"/>
    <property type="match status" value="2"/>
</dbReference>
<keyword evidence="7" id="KW-1185">Reference proteome</keyword>
<dbReference type="PROSITE" id="PS51829">
    <property type="entry name" value="P_HOMO_B"/>
    <property type="match status" value="1"/>
</dbReference>
<dbReference type="RefSeq" id="WP_106455582.1">
    <property type="nucleotide sequence ID" value="NZ_PXOH01000003.1"/>
</dbReference>
<name>A0A2T1M1U2_9CHRO</name>
<dbReference type="InterPro" id="IPR002884">
    <property type="entry name" value="P_dom"/>
</dbReference>
<organism evidence="6 7">
    <name type="scientific">Aphanothece hegewaldii CCALA 016</name>
    <dbReference type="NCBI Taxonomy" id="2107694"/>
    <lineage>
        <taxon>Bacteria</taxon>
        <taxon>Bacillati</taxon>
        <taxon>Cyanobacteriota</taxon>
        <taxon>Cyanophyceae</taxon>
        <taxon>Oscillatoriophycideae</taxon>
        <taxon>Chroococcales</taxon>
        <taxon>Aphanothecaceae</taxon>
        <taxon>Aphanothece</taxon>
    </lineage>
</organism>
<feature type="domain" description="P/Homo B" evidence="5">
    <location>
        <begin position="148"/>
        <end position="299"/>
    </location>
</feature>